<evidence type="ECO:0000313" key="6">
    <source>
        <dbReference type="EMBL" id="SHK20604.1"/>
    </source>
</evidence>
<evidence type="ECO:0000313" key="7">
    <source>
        <dbReference type="Proteomes" id="UP000183982"/>
    </source>
</evidence>
<dbReference type="EMBL" id="FQZQ01000022">
    <property type="protein sequence ID" value="SHK20604.1"/>
    <property type="molecule type" value="Genomic_DNA"/>
</dbReference>
<evidence type="ECO:0000256" key="3">
    <source>
        <dbReference type="ARBA" id="ARBA00023315"/>
    </source>
</evidence>
<gene>
    <name evidence="6" type="ORF">SAMN05444000_12222</name>
</gene>
<reference evidence="7" key="1">
    <citation type="submission" date="2016-11" db="EMBL/GenBank/DDBJ databases">
        <authorList>
            <person name="Varghese N."/>
            <person name="Submissions S."/>
        </authorList>
    </citation>
    <scope>NUCLEOTIDE SEQUENCE [LARGE SCALE GENOMIC DNA]</scope>
    <source>
        <strain evidence="7">DSM 100564</strain>
    </source>
</reference>
<evidence type="ECO:0000259" key="5">
    <source>
        <dbReference type="SMART" id="SM00563"/>
    </source>
</evidence>
<evidence type="ECO:0000256" key="4">
    <source>
        <dbReference type="SAM" id="Phobius"/>
    </source>
</evidence>
<keyword evidence="7" id="KW-1185">Reference proteome</keyword>
<name>A0A1M6QK08_9RHOB</name>
<dbReference type="SUPFAM" id="SSF69593">
    <property type="entry name" value="Glycerol-3-phosphate (1)-acyltransferase"/>
    <property type="match status" value="1"/>
</dbReference>
<feature type="transmembrane region" description="Helical" evidence="4">
    <location>
        <begin position="16"/>
        <end position="37"/>
    </location>
</feature>
<accession>A0A1M6QK08</accession>
<proteinExistence type="predicted"/>
<keyword evidence="4" id="KW-0472">Membrane</keyword>
<dbReference type="STRING" id="1470563.SAMN05444000_12222"/>
<dbReference type="OrthoDB" id="5290997at2"/>
<dbReference type="AlphaFoldDB" id="A0A1M6QK08"/>
<dbReference type="PANTHER" id="PTHR10434:SF40">
    <property type="entry name" value="1-ACYL-SN-GLYCEROL-3-PHOSPHATE ACYLTRANSFERASE"/>
    <property type="match status" value="1"/>
</dbReference>
<dbReference type="PANTHER" id="PTHR10434">
    <property type="entry name" value="1-ACYL-SN-GLYCEROL-3-PHOSPHATE ACYLTRANSFERASE"/>
    <property type="match status" value="1"/>
</dbReference>
<dbReference type="GO" id="GO:0006654">
    <property type="term" value="P:phosphatidic acid biosynthetic process"/>
    <property type="evidence" value="ECO:0007669"/>
    <property type="project" value="TreeGrafter"/>
</dbReference>
<keyword evidence="4" id="KW-1133">Transmembrane helix</keyword>
<dbReference type="CDD" id="cd07989">
    <property type="entry name" value="LPLAT_AGPAT-like"/>
    <property type="match status" value="1"/>
</dbReference>
<dbReference type="Pfam" id="PF01553">
    <property type="entry name" value="Acyltransferase"/>
    <property type="match status" value="1"/>
</dbReference>
<keyword evidence="4" id="KW-0812">Transmembrane</keyword>
<evidence type="ECO:0000256" key="1">
    <source>
        <dbReference type="ARBA" id="ARBA00005189"/>
    </source>
</evidence>
<protein>
    <submittedName>
        <fullName evidence="6">1-acyl-sn-glycerol-3-phosphate acyltransferase</fullName>
    </submittedName>
</protein>
<feature type="domain" description="Phospholipid/glycerol acyltransferase" evidence="5">
    <location>
        <begin position="79"/>
        <end position="192"/>
    </location>
</feature>
<sequence>MDKERQVTFSVKFRSLTFYFLSIVMVLPFLLFLPFLLMPMRYITAVTNTYLRAQLWLLRAICGVRYEVKGLANLPDAGCLIASQHESSWETLYFQVLLDQPVMFAKKEVFRYPLIGLLARKIGHIPVDRTGSADAMRKGFQVGRKAALSGRKLLIFPTGTRTKQKETPLQSGIGALYQLVNLSAVPVLLNSGQCWPANSLLKFPGTITVRLLPAIAPGMDRREFLVQLSKDLSEPT</sequence>
<keyword evidence="2 6" id="KW-0808">Transferase</keyword>
<organism evidence="6 7">
    <name type="scientific">Shimia gijangensis</name>
    <dbReference type="NCBI Taxonomy" id="1470563"/>
    <lineage>
        <taxon>Bacteria</taxon>
        <taxon>Pseudomonadati</taxon>
        <taxon>Pseudomonadota</taxon>
        <taxon>Alphaproteobacteria</taxon>
        <taxon>Rhodobacterales</taxon>
        <taxon>Roseobacteraceae</taxon>
    </lineage>
</organism>
<dbReference type="InterPro" id="IPR002123">
    <property type="entry name" value="Plipid/glycerol_acylTrfase"/>
</dbReference>
<evidence type="ECO:0000256" key="2">
    <source>
        <dbReference type="ARBA" id="ARBA00022679"/>
    </source>
</evidence>
<dbReference type="Proteomes" id="UP000183982">
    <property type="component" value="Unassembled WGS sequence"/>
</dbReference>
<keyword evidence="3 6" id="KW-0012">Acyltransferase</keyword>
<comment type="pathway">
    <text evidence="1">Lipid metabolism.</text>
</comment>
<dbReference type="RefSeq" id="WP_083599367.1">
    <property type="nucleotide sequence ID" value="NZ_FQZQ01000022.1"/>
</dbReference>
<dbReference type="GO" id="GO:0003841">
    <property type="term" value="F:1-acylglycerol-3-phosphate O-acyltransferase activity"/>
    <property type="evidence" value="ECO:0007669"/>
    <property type="project" value="TreeGrafter"/>
</dbReference>
<dbReference type="SMART" id="SM00563">
    <property type="entry name" value="PlsC"/>
    <property type="match status" value="1"/>
</dbReference>